<evidence type="ECO:0000256" key="2">
    <source>
        <dbReference type="ARBA" id="ARBA00022741"/>
    </source>
</evidence>
<evidence type="ECO:0000313" key="6">
    <source>
        <dbReference type="EMBL" id="GMS78222.1"/>
    </source>
</evidence>
<dbReference type="GO" id="GO:0004694">
    <property type="term" value="F:eukaryotic translation initiation factor 2alpha kinase activity"/>
    <property type="evidence" value="ECO:0007669"/>
    <property type="project" value="TreeGrafter"/>
</dbReference>
<dbReference type="InterPro" id="IPR011009">
    <property type="entry name" value="Kinase-like_dom_sf"/>
</dbReference>
<keyword evidence="3" id="KW-0418">Kinase</keyword>
<evidence type="ECO:0000256" key="1">
    <source>
        <dbReference type="ARBA" id="ARBA00022679"/>
    </source>
</evidence>
<dbReference type="InterPro" id="IPR050339">
    <property type="entry name" value="CC_SR_Kinase"/>
</dbReference>
<dbReference type="PROSITE" id="PS50011">
    <property type="entry name" value="PROTEIN_KINASE_DOM"/>
    <property type="match status" value="1"/>
</dbReference>
<proteinExistence type="predicted"/>
<keyword evidence="1" id="KW-0808">Transferase</keyword>
<dbReference type="Pfam" id="PF00069">
    <property type="entry name" value="Pkinase"/>
    <property type="match status" value="1"/>
</dbReference>
<keyword evidence="7" id="KW-1185">Reference proteome</keyword>
<accession>A0AAV5S698</accession>
<organism evidence="6 7">
    <name type="scientific">Pristionchus entomophagus</name>
    <dbReference type="NCBI Taxonomy" id="358040"/>
    <lineage>
        <taxon>Eukaryota</taxon>
        <taxon>Metazoa</taxon>
        <taxon>Ecdysozoa</taxon>
        <taxon>Nematoda</taxon>
        <taxon>Chromadorea</taxon>
        <taxon>Rhabditida</taxon>
        <taxon>Rhabditina</taxon>
        <taxon>Diplogasteromorpha</taxon>
        <taxon>Diplogasteroidea</taxon>
        <taxon>Neodiplogasteridae</taxon>
        <taxon>Pristionchus</taxon>
    </lineage>
</organism>
<dbReference type="Gene3D" id="3.30.200.20">
    <property type="entry name" value="Phosphorylase Kinase, domain 1"/>
    <property type="match status" value="1"/>
</dbReference>
<evidence type="ECO:0000313" key="7">
    <source>
        <dbReference type="Proteomes" id="UP001432027"/>
    </source>
</evidence>
<dbReference type="PANTHER" id="PTHR11042:SF91">
    <property type="entry name" value="EUKARYOTIC TRANSLATION INITIATION FACTOR 2-ALPHA KINASE"/>
    <property type="match status" value="1"/>
</dbReference>
<dbReference type="GO" id="GO:0005524">
    <property type="term" value="F:ATP binding"/>
    <property type="evidence" value="ECO:0007669"/>
    <property type="project" value="UniProtKB-KW"/>
</dbReference>
<dbReference type="GO" id="GO:0005737">
    <property type="term" value="C:cytoplasm"/>
    <property type="evidence" value="ECO:0007669"/>
    <property type="project" value="TreeGrafter"/>
</dbReference>
<keyword evidence="2" id="KW-0547">Nucleotide-binding</keyword>
<feature type="domain" description="Protein kinase" evidence="5">
    <location>
        <begin position="35"/>
        <end position="106"/>
    </location>
</feature>
<dbReference type="EMBL" id="BTSX01000001">
    <property type="protein sequence ID" value="GMS78222.1"/>
    <property type="molecule type" value="Genomic_DNA"/>
</dbReference>
<gene>
    <name evidence="6" type="ORF">PENTCL1PPCAC_397</name>
</gene>
<keyword evidence="4" id="KW-0067">ATP-binding</keyword>
<dbReference type="PANTHER" id="PTHR11042">
    <property type="entry name" value="EUKARYOTIC TRANSLATION INITIATION FACTOR 2-ALPHA KINASE EIF2-ALPHA KINASE -RELATED"/>
    <property type="match status" value="1"/>
</dbReference>
<dbReference type="InterPro" id="IPR000719">
    <property type="entry name" value="Prot_kinase_dom"/>
</dbReference>
<dbReference type="SUPFAM" id="SSF56112">
    <property type="entry name" value="Protein kinase-like (PK-like)"/>
    <property type="match status" value="1"/>
</dbReference>
<comment type="caution">
    <text evidence="6">The sequence shown here is derived from an EMBL/GenBank/DDBJ whole genome shotgun (WGS) entry which is preliminary data.</text>
</comment>
<evidence type="ECO:0000259" key="5">
    <source>
        <dbReference type="PROSITE" id="PS50011"/>
    </source>
</evidence>
<name>A0AAV5S698_9BILA</name>
<feature type="non-terminal residue" evidence="6">
    <location>
        <position position="1"/>
    </location>
</feature>
<dbReference type="Proteomes" id="UP001432027">
    <property type="component" value="Unassembled WGS sequence"/>
</dbReference>
<dbReference type="GO" id="GO:0005634">
    <property type="term" value="C:nucleus"/>
    <property type="evidence" value="ECO:0007669"/>
    <property type="project" value="TreeGrafter"/>
</dbReference>
<reference evidence="6" key="1">
    <citation type="submission" date="2023-10" db="EMBL/GenBank/DDBJ databases">
        <title>Genome assembly of Pristionchus species.</title>
        <authorList>
            <person name="Yoshida K."/>
            <person name="Sommer R.J."/>
        </authorList>
    </citation>
    <scope>NUCLEOTIDE SEQUENCE</scope>
    <source>
        <strain evidence="6">RS0144</strain>
    </source>
</reference>
<feature type="non-terminal residue" evidence="6">
    <location>
        <position position="106"/>
    </location>
</feature>
<evidence type="ECO:0000256" key="4">
    <source>
        <dbReference type="ARBA" id="ARBA00022840"/>
    </source>
</evidence>
<dbReference type="AlphaFoldDB" id="A0AAV5S698"/>
<evidence type="ECO:0000256" key="3">
    <source>
        <dbReference type="ARBA" id="ARBA00022777"/>
    </source>
</evidence>
<sequence>LSIQANSPPSLSSLQLPSINNGQSADYISKFAKEFTVTDIMGVGGGGCVFKAVNVHDEHTYAVKRIVVDPKDVKDGKLHKTLREVRAMAKLDHQHIIRYNSTWIEE</sequence>
<protein>
    <recommendedName>
        <fullName evidence="5">Protein kinase domain-containing protein</fullName>
    </recommendedName>
</protein>